<evidence type="ECO:0000256" key="1">
    <source>
        <dbReference type="SAM" id="Phobius"/>
    </source>
</evidence>
<gene>
    <name evidence="2" type="ORF">ACFPRH_08960</name>
</gene>
<keyword evidence="1" id="KW-0812">Transmembrane</keyword>
<evidence type="ECO:0008006" key="4">
    <source>
        <dbReference type="Google" id="ProtNLM"/>
    </source>
</evidence>
<keyword evidence="1" id="KW-1133">Transmembrane helix</keyword>
<sequence>MAEWLVLTIAMAVTCAVVLAVILLSQSRHGALATGEEPREVHTPDVLEYMTMMVGVIYAIVLGLAIAGVWEARGAAQDNVRREAQALHEISQRAEALPADVRTRIRADIGEYVSYVVRTEWPRMTHGKELSARGGELLEAVRKDITRRTPKNDLEAGVYQPMVEQAAAAADARITREESAESSTLPAVVWYGLIGGAVATIGLIFTMRMGGSSRELLIAGLFSALITFLLFLVWDFDAPFGRAGSDTATADAFRRLFPGST</sequence>
<reference evidence="3" key="1">
    <citation type="journal article" date="2019" name="Int. J. Syst. Evol. Microbiol.">
        <title>The Global Catalogue of Microorganisms (GCM) 10K type strain sequencing project: providing services to taxonomists for standard genome sequencing and annotation.</title>
        <authorList>
            <consortium name="The Broad Institute Genomics Platform"/>
            <consortium name="The Broad Institute Genome Sequencing Center for Infectious Disease"/>
            <person name="Wu L."/>
            <person name="Ma J."/>
        </authorList>
    </citation>
    <scope>NUCLEOTIDE SEQUENCE [LARGE SCALE GENOMIC DNA]</scope>
    <source>
        <strain evidence="3">PCU 266</strain>
    </source>
</reference>
<feature type="transmembrane region" description="Helical" evidence="1">
    <location>
        <begin position="188"/>
        <end position="210"/>
    </location>
</feature>
<protein>
    <recommendedName>
        <fullName evidence="4">Integral membrane protein</fullName>
    </recommendedName>
</protein>
<comment type="caution">
    <text evidence="2">The sequence shown here is derived from an EMBL/GenBank/DDBJ whole genome shotgun (WGS) entry which is preliminary data.</text>
</comment>
<feature type="transmembrane region" description="Helical" evidence="1">
    <location>
        <begin position="49"/>
        <end position="72"/>
    </location>
</feature>
<keyword evidence="3" id="KW-1185">Reference proteome</keyword>
<proteinExistence type="predicted"/>
<dbReference type="EMBL" id="JBHSKP010000004">
    <property type="protein sequence ID" value="MFC5151863.1"/>
    <property type="molecule type" value="Genomic_DNA"/>
</dbReference>
<accession>A0ABW0ADZ7</accession>
<dbReference type="RefSeq" id="WP_344476217.1">
    <property type="nucleotide sequence ID" value="NZ_BAAASB010000006.1"/>
</dbReference>
<evidence type="ECO:0000313" key="3">
    <source>
        <dbReference type="Proteomes" id="UP001596160"/>
    </source>
</evidence>
<feature type="transmembrane region" description="Helical" evidence="1">
    <location>
        <begin position="216"/>
        <end position="234"/>
    </location>
</feature>
<dbReference type="InterPro" id="IPR025333">
    <property type="entry name" value="DUF4239"/>
</dbReference>
<dbReference type="Pfam" id="PF14023">
    <property type="entry name" value="Bestrophin-like"/>
    <property type="match status" value="1"/>
</dbReference>
<evidence type="ECO:0000313" key="2">
    <source>
        <dbReference type="EMBL" id="MFC5151863.1"/>
    </source>
</evidence>
<dbReference type="Proteomes" id="UP001596160">
    <property type="component" value="Unassembled WGS sequence"/>
</dbReference>
<organism evidence="2 3">
    <name type="scientific">Streptomyces amakusaensis</name>
    <dbReference type="NCBI Taxonomy" id="67271"/>
    <lineage>
        <taxon>Bacteria</taxon>
        <taxon>Bacillati</taxon>
        <taxon>Actinomycetota</taxon>
        <taxon>Actinomycetes</taxon>
        <taxon>Kitasatosporales</taxon>
        <taxon>Streptomycetaceae</taxon>
        <taxon>Streptomyces</taxon>
    </lineage>
</organism>
<keyword evidence="1" id="KW-0472">Membrane</keyword>
<name>A0ABW0ADZ7_9ACTN</name>